<accession>A0A160T6X8</accession>
<evidence type="ECO:0000256" key="2">
    <source>
        <dbReference type="ARBA" id="ARBA00022448"/>
    </source>
</evidence>
<keyword evidence="6 11" id="KW-0812">Transmembrane</keyword>
<evidence type="ECO:0000256" key="5">
    <source>
        <dbReference type="ARBA" id="ARBA00022597"/>
    </source>
</evidence>
<dbReference type="PANTHER" id="PTHR32196">
    <property type="entry name" value="ABC TRANSPORTER PERMEASE PROTEIN YPHD-RELATED-RELATED"/>
    <property type="match status" value="1"/>
</dbReference>
<feature type="transmembrane region" description="Helical" evidence="11">
    <location>
        <begin position="145"/>
        <end position="171"/>
    </location>
</feature>
<evidence type="ECO:0000256" key="3">
    <source>
        <dbReference type="ARBA" id="ARBA00022475"/>
    </source>
</evidence>
<evidence type="ECO:0000313" key="13">
    <source>
        <dbReference type="Proteomes" id="UP000215027"/>
    </source>
</evidence>
<protein>
    <recommendedName>
        <fullName evidence="10">Xylose transport system permease protein XylH</fullName>
    </recommendedName>
</protein>
<keyword evidence="7 11" id="KW-1133">Transmembrane helix</keyword>
<feature type="transmembrane region" description="Helical" evidence="11">
    <location>
        <begin position="117"/>
        <end position="138"/>
    </location>
</feature>
<proteinExistence type="predicted"/>
<reference evidence="12" key="1">
    <citation type="submission" date="2016-01" db="EMBL/GenBank/DDBJ databases">
        <authorList>
            <person name="Mcilroy J.S."/>
            <person name="Karst M S."/>
            <person name="Albertsen M."/>
        </authorList>
    </citation>
    <scope>NUCLEOTIDE SEQUENCE</scope>
    <source>
        <strain evidence="12">Cfx-K</strain>
    </source>
</reference>
<evidence type="ECO:0000256" key="4">
    <source>
        <dbReference type="ARBA" id="ARBA00022519"/>
    </source>
</evidence>
<dbReference type="GO" id="GO:0022857">
    <property type="term" value="F:transmembrane transporter activity"/>
    <property type="evidence" value="ECO:0007669"/>
    <property type="project" value="InterPro"/>
</dbReference>
<feature type="transmembrane region" description="Helical" evidence="11">
    <location>
        <begin position="232"/>
        <end position="252"/>
    </location>
</feature>
<evidence type="ECO:0000313" key="12">
    <source>
        <dbReference type="EMBL" id="CUS05804.1"/>
    </source>
</evidence>
<evidence type="ECO:0000256" key="8">
    <source>
        <dbReference type="ARBA" id="ARBA00023136"/>
    </source>
</evidence>
<dbReference type="AlphaFoldDB" id="A0A160T6X8"/>
<sequence length="409" mass="43173">MSAVKELPAKGPAGAPPAGFAGQLSQVLRKNIRDYGMFIALFVIWIAFYFLTDDGVFLSARNLSNLLNQFGYIAVLGIGVTLVIVIRHIDLSIGFLAGFMGAVAAIALSFWGLPVWVVIPAVLLMGAILGLIPGYMVAQLGIPAFVATLAGFLVYRGAILVVTGGSGTIIIDNDAFNAIGNGFIPDIPGELWPGKHLLTLLLGVAAVILFIRNEIKSRRTKMAYEFEVLPSNIFILKLVFASLIIAAISWILASYNGLSWTVVVVLIVLAIYHFVTTQTVLGRHIYAVGGNPEAAELSGINVKRITYLIFSQMGMLAALSGMLFASRLQSATTTAGTLFELDAIAASYVGGVSAAGGVGRVTGAVVGALVMASLTSGMNLMGIGISYQYIVRGIVLALAVIFDVATRNR</sequence>
<dbReference type="KEGG" id="pbf:CFX0092_B0270"/>
<evidence type="ECO:0000256" key="7">
    <source>
        <dbReference type="ARBA" id="ARBA00022989"/>
    </source>
</evidence>
<evidence type="ECO:0000256" key="1">
    <source>
        <dbReference type="ARBA" id="ARBA00004651"/>
    </source>
</evidence>
<feature type="transmembrane region" description="Helical" evidence="11">
    <location>
        <begin position="258"/>
        <end position="275"/>
    </location>
</feature>
<dbReference type="GO" id="GO:0005886">
    <property type="term" value="C:plasma membrane"/>
    <property type="evidence" value="ECO:0007669"/>
    <property type="project" value="UniProtKB-SubCell"/>
</dbReference>
<feature type="transmembrane region" description="Helical" evidence="11">
    <location>
        <begin position="35"/>
        <end position="51"/>
    </location>
</feature>
<evidence type="ECO:0000256" key="11">
    <source>
        <dbReference type="SAM" id="Phobius"/>
    </source>
</evidence>
<evidence type="ECO:0000256" key="10">
    <source>
        <dbReference type="ARBA" id="ARBA00035686"/>
    </source>
</evidence>
<name>A0A160T6X8_9CHLR</name>
<feature type="transmembrane region" description="Helical" evidence="11">
    <location>
        <begin position="386"/>
        <end position="405"/>
    </location>
</feature>
<dbReference type="InterPro" id="IPR001851">
    <property type="entry name" value="ABC_transp_permease"/>
</dbReference>
<keyword evidence="13" id="KW-1185">Reference proteome</keyword>
<evidence type="ECO:0000256" key="9">
    <source>
        <dbReference type="ARBA" id="ARBA00035611"/>
    </source>
</evidence>
<dbReference type="PANTHER" id="PTHR32196:SF32">
    <property type="entry name" value="XYLOSE TRANSPORT SYSTEM PERMEASE PROTEIN XYLH"/>
    <property type="match status" value="1"/>
</dbReference>
<feature type="transmembrane region" description="Helical" evidence="11">
    <location>
        <begin position="305"/>
        <end position="325"/>
    </location>
</feature>
<dbReference type="OrthoDB" id="9813906at2"/>
<dbReference type="EMBL" id="LN890656">
    <property type="protein sequence ID" value="CUS05804.1"/>
    <property type="molecule type" value="Genomic_DNA"/>
</dbReference>
<dbReference type="Pfam" id="PF02653">
    <property type="entry name" value="BPD_transp_2"/>
    <property type="match status" value="1"/>
</dbReference>
<keyword evidence="3" id="KW-1003">Cell membrane</keyword>
<dbReference type="RefSeq" id="WP_095045167.1">
    <property type="nucleotide sequence ID" value="NZ_LN890656.1"/>
</dbReference>
<comment type="subcellular location">
    <subcellularLocation>
        <location evidence="1">Cell membrane</location>
        <topology evidence="1">Multi-pass membrane protein</topology>
    </subcellularLocation>
</comment>
<dbReference type="Proteomes" id="UP000215027">
    <property type="component" value="Chromosome II"/>
</dbReference>
<dbReference type="CDD" id="cd06579">
    <property type="entry name" value="TM_PBP1_transp_AraH_like"/>
    <property type="match status" value="1"/>
</dbReference>
<feature type="transmembrane region" description="Helical" evidence="11">
    <location>
        <begin position="66"/>
        <end position="86"/>
    </location>
</feature>
<keyword evidence="8 11" id="KW-0472">Membrane</keyword>
<organism evidence="12 13">
    <name type="scientific">Candidatus Promineifilum breve</name>
    <dbReference type="NCBI Taxonomy" id="1806508"/>
    <lineage>
        <taxon>Bacteria</taxon>
        <taxon>Bacillati</taxon>
        <taxon>Chloroflexota</taxon>
        <taxon>Ardenticatenia</taxon>
        <taxon>Candidatus Promineifilales</taxon>
        <taxon>Candidatus Promineifilaceae</taxon>
        <taxon>Candidatus Promineifilum</taxon>
    </lineage>
</organism>
<gene>
    <name evidence="12" type="primary">xylH</name>
    <name evidence="12" type="ORF">CFX0092_B0270</name>
</gene>
<keyword evidence="2" id="KW-0813">Transport</keyword>
<feature type="transmembrane region" description="Helical" evidence="11">
    <location>
        <begin position="93"/>
        <end position="111"/>
    </location>
</feature>
<feature type="transmembrane region" description="Helical" evidence="11">
    <location>
        <begin position="191"/>
        <end position="211"/>
    </location>
</feature>
<evidence type="ECO:0000256" key="6">
    <source>
        <dbReference type="ARBA" id="ARBA00022692"/>
    </source>
</evidence>
<comment type="function">
    <text evidence="9">Part of the binding-protein-dependent transport system for D-xylose. Probably responsible for the translocation of the substrate across the membrane.</text>
</comment>
<keyword evidence="5" id="KW-0762">Sugar transport</keyword>
<keyword evidence="4" id="KW-0997">Cell inner membrane</keyword>